<dbReference type="PANTHER" id="PTHR30367:SF12">
    <property type="entry name" value="P-HYDROXYBENZOIC ACID EFFLUX PUMP SUBUNIT AAEA"/>
    <property type="match status" value="1"/>
</dbReference>
<keyword evidence="1" id="KW-0175">Coiled coil</keyword>
<name>A0A1E2S115_9HYPH</name>
<dbReference type="PATRIC" id="fig|1177755.3.peg.1289"/>
<dbReference type="STRING" id="1177755.A7A08_01282"/>
<sequence length="411" mass="44686">MLELLLCSMVTVLPDYLYRRYVQGKRFGHEITLFSVWYELRWGIVSCLMLTVLLITLVFYYHPSSTAAASVFRTVPIVPEISGRVAKVEVPVSGEVKAGQVLFRLDDARQKAQVESLKRKVEEIDAQMQLAEAEIASAEGQLRQAKGDYQQASDELRTKRELFQKNANVVSRRELEDLETAVDARQGGVDAAEAVKAQAEQKLATLLPAQKASAEASLNEAEVQLSKTVVRAGVTGRVEQFNLQPGDFVTALGRPAGVLIPADSGRGTLAAGFAQIESRVVETGMIGEATCAAMPLTIVPLVVTRRQDYIASGQYSAQQQLLDTTDLGAPGSILVRLEPLYAGTLDDLPPGSACLVNLYSNHHEELESGELGVFQSLYYHGVDTIGLVHAAILRIQAIMLPIQTLVLDGGH</sequence>
<evidence type="ECO:0000313" key="4">
    <source>
        <dbReference type="Proteomes" id="UP000095087"/>
    </source>
</evidence>
<dbReference type="PANTHER" id="PTHR30367">
    <property type="entry name" value="P-HYDROXYBENZOIC ACID EFFLUX PUMP SUBUNIT AAEA-RELATED"/>
    <property type="match status" value="1"/>
</dbReference>
<comment type="caution">
    <text evidence="3">The sequence shown here is derived from an EMBL/GenBank/DDBJ whole genome shotgun (WGS) entry which is preliminary data.</text>
</comment>
<evidence type="ECO:0000256" key="2">
    <source>
        <dbReference type="SAM" id="Phobius"/>
    </source>
</evidence>
<dbReference type="OrthoDB" id="7929252at2"/>
<accession>A0A1E2S115</accession>
<feature type="coiled-coil region" evidence="1">
    <location>
        <begin position="107"/>
        <end position="162"/>
    </location>
</feature>
<dbReference type="RefSeq" id="WP_069094601.1">
    <property type="nucleotide sequence ID" value="NZ_MASI01000002.1"/>
</dbReference>
<reference evidence="3 4" key="1">
    <citation type="submission" date="2016-07" db="EMBL/GenBank/DDBJ databases">
        <title>Draft genome sequence of Methyloligella halotolerans C2T (VKM B-2706T=CCUG 61687T=DSM 25045T), a halotolerant polyhydroxybutyrate accumulating methylotroph.</title>
        <authorList>
            <person name="Vasilenko O.V."/>
            <person name="Doronina N.V."/>
            <person name="Poroshina M.N."/>
            <person name="Tarlachkov S.V."/>
            <person name="Trotsenko Y.A."/>
        </authorList>
    </citation>
    <scope>NUCLEOTIDE SEQUENCE [LARGE SCALE GENOMIC DNA]</scope>
    <source>
        <strain evidence="3 4">VKM B-2706</strain>
    </source>
</reference>
<keyword evidence="2" id="KW-0472">Membrane</keyword>
<dbReference type="AlphaFoldDB" id="A0A1E2S115"/>
<dbReference type="Proteomes" id="UP000095087">
    <property type="component" value="Unassembled WGS sequence"/>
</dbReference>
<dbReference type="EMBL" id="MASI01000002">
    <property type="protein sequence ID" value="ODA68112.1"/>
    <property type="molecule type" value="Genomic_DNA"/>
</dbReference>
<keyword evidence="2" id="KW-0812">Transmembrane</keyword>
<organism evidence="3 4">
    <name type="scientific">Methyloligella halotolerans</name>
    <dbReference type="NCBI Taxonomy" id="1177755"/>
    <lineage>
        <taxon>Bacteria</taxon>
        <taxon>Pseudomonadati</taxon>
        <taxon>Pseudomonadota</taxon>
        <taxon>Alphaproteobacteria</taxon>
        <taxon>Hyphomicrobiales</taxon>
        <taxon>Hyphomicrobiaceae</taxon>
        <taxon>Methyloligella</taxon>
    </lineage>
</organism>
<feature type="transmembrane region" description="Helical" evidence="2">
    <location>
        <begin position="42"/>
        <end position="61"/>
    </location>
</feature>
<dbReference type="Gene3D" id="2.40.50.100">
    <property type="match status" value="1"/>
</dbReference>
<protein>
    <submittedName>
        <fullName evidence="3">Inner membrane protein YibH</fullName>
    </submittedName>
</protein>
<keyword evidence="4" id="KW-1185">Reference proteome</keyword>
<evidence type="ECO:0000256" key="1">
    <source>
        <dbReference type="SAM" id="Coils"/>
    </source>
</evidence>
<keyword evidence="2" id="KW-1133">Transmembrane helix</keyword>
<dbReference type="InterPro" id="IPR050393">
    <property type="entry name" value="MFP_Efflux_Pump"/>
</dbReference>
<gene>
    <name evidence="3" type="ORF">A7A08_01282</name>
</gene>
<dbReference type="SUPFAM" id="SSF111369">
    <property type="entry name" value="HlyD-like secretion proteins"/>
    <property type="match status" value="2"/>
</dbReference>
<proteinExistence type="predicted"/>
<dbReference type="Gene3D" id="1.10.287.470">
    <property type="entry name" value="Helix hairpin bin"/>
    <property type="match status" value="1"/>
</dbReference>
<evidence type="ECO:0000313" key="3">
    <source>
        <dbReference type="EMBL" id="ODA68112.1"/>
    </source>
</evidence>